<name>A0A2U3NPL7_9MYCO</name>
<dbReference type="InterPro" id="IPR003399">
    <property type="entry name" value="Mce/MlaD"/>
</dbReference>
<evidence type="ECO:0000313" key="6">
    <source>
        <dbReference type="Proteomes" id="UP000240988"/>
    </source>
</evidence>
<proteinExistence type="predicted"/>
<sequence>MRTLEPPNRMRIGLMGIIVTVLVIGVGQSFTTVPILFAKPAYYGQFTDSGGINAGDKVRIAGMDVGKIEALKIDGDHIVVKFSVGTNIIGTESRLAIKTDTILGKKVMEIEVRGNQELRPGASLPIGQSTTPYQIYDAFFDVTKAASGWNIDEVKQSLHVLSQTIDQTYPHLSAALEGVAKFSDTVGKRDEEVKHLLTQANQVASILGDRSEQIDRLLVNAKTLLAAFNERGQAINALLGNVAAFSQQVKGLINDNPNLNHVLEQLRTISDILVQRKDDIARGLVEVGAFLPSLNEAIASGPFFKVVLHNLALYQILQPWVDAAFKKRGIDPENFWRSAGLPESRFPDPNGTRFPNGAPPPSPPLLEGTPDHPGPAVPPGSPCSYTPANPGGNVTIGDEGLPRPWNPLPCAGAAGGPFGGGGFPAPTDILASPPNPDGLPPTPGMNIAGRPGDAPPNVPGTPVPLPQQAPPGARTENLGPPAPLGARTENLGPPAPLGPPSAFAPALPPGPPAPPGPGNQLPAPFINSGGAGGSGVTGGSQN</sequence>
<dbReference type="PANTHER" id="PTHR33371:SF18">
    <property type="entry name" value="MCE-FAMILY PROTEIN MCE3C"/>
    <property type="match status" value="1"/>
</dbReference>
<dbReference type="OrthoDB" id="5241191at2"/>
<dbReference type="EMBL" id="FUFA01000002">
    <property type="protein sequence ID" value="SPM33414.1"/>
    <property type="molecule type" value="Genomic_DNA"/>
</dbReference>
<feature type="domain" description="Mammalian cell entry C-terminal" evidence="4">
    <location>
        <begin position="116"/>
        <end position="292"/>
    </location>
</feature>
<keyword evidence="2" id="KW-0472">Membrane</keyword>
<feature type="region of interest" description="Disordered" evidence="1">
    <location>
        <begin position="419"/>
        <end position="542"/>
    </location>
</feature>
<keyword evidence="2" id="KW-1133">Transmembrane helix</keyword>
<dbReference type="PANTHER" id="PTHR33371">
    <property type="entry name" value="INTERMEMBRANE PHOSPHOLIPID TRANSPORT SYSTEM BINDING PROTEIN MLAD-RELATED"/>
    <property type="match status" value="1"/>
</dbReference>
<dbReference type="AlphaFoldDB" id="A0A2U3NPL7"/>
<organism evidence="5 6">
    <name type="scientific">Mycobacterium rhizamassiliense</name>
    <dbReference type="NCBI Taxonomy" id="1841860"/>
    <lineage>
        <taxon>Bacteria</taxon>
        <taxon>Bacillati</taxon>
        <taxon>Actinomycetota</taxon>
        <taxon>Actinomycetes</taxon>
        <taxon>Mycobacteriales</taxon>
        <taxon>Mycobacteriaceae</taxon>
        <taxon>Mycobacterium</taxon>
    </lineage>
</organism>
<feature type="region of interest" description="Disordered" evidence="1">
    <location>
        <begin position="337"/>
        <end position="401"/>
    </location>
</feature>
<evidence type="ECO:0000259" key="3">
    <source>
        <dbReference type="Pfam" id="PF02470"/>
    </source>
</evidence>
<dbReference type="InterPro" id="IPR024516">
    <property type="entry name" value="Mce_C"/>
</dbReference>
<dbReference type="RefSeq" id="WP_077086786.1">
    <property type="nucleotide sequence ID" value="NZ_LT721901.1"/>
</dbReference>
<evidence type="ECO:0000256" key="2">
    <source>
        <dbReference type="SAM" id="Phobius"/>
    </source>
</evidence>
<feature type="compositionally biased region" description="Pro residues" evidence="1">
    <location>
        <begin position="433"/>
        <end position="443"/>
    </location>
</feature>
<feature type="domain" description="Mce/MlaD" evidence="3">
    <location>
        <begin position="40"/>
        <end position="111"/>
    </location>
</feature>
<feature type="compositionally biased region" description="Pro residues" evidence="1">
    <location>
        <begin position="372"/>
        <end position="381"/>
    </location>
</feature>
<protein>
    <submittedName>
        <fullName evidence="5">Mce-family protein mce1c</fullName>
    </submittedName>
</protein>
<dbReference type="GO" id="GO:0005576">
    <property type="term" value="C:extracellular region"/>
    <property type="evidence" value="ECO:0007669"/>
    <property type="project" value="TreeGrafter"/>
</dbReference>
<feature type="compositionally biased region" description="Pro residues" evidence="1">
    <location>
        <begin position="506"/>
        <end position="517"/>
    </location>
</feature>
<evidence type="ECO:0000313" key="5">
    <source>
        <dbReference type="EMBL" id="SPM33414.1"/>
    </source>
</evidence>
<dbReference type="Pfam" id="PF02470">
    <property type="entry name" value="MlaD"/>
    <property type="match status" value="1"/>
</dbReference>
<dbReference type="Proteomes" id="UP000240988">
    <property type="component" value="Unassembled WGS sequence"/>
</dbReference>
<dbReference type="NCBIfam" id="TIGR00996">
    <property type="entry name" value="Mtu_fam_mce"/>
    <property type="match status" value="1"/>
</dbReference>
<accession>A0A2U3NPL7</accession>
<dbReference type="PRINTS" id="PR01782">
    <property type="entry name" value="MCEVIRFACTOR"/>
</dbReference>
<dbReference type="InterPro" id="IPR052336">
    <property type="entry name" value="MlaD_Phospholipid_Transporter"/>
</dbReference>
<dbReference type="STRING" id="1841860.GCA_900157375_01219"/>
<dbReference type="InterPro" id="IPR005693">
    <property type="entry name" value="Mce"/>
</dbReference>
<evidence type="ECO:0000259" key="4">
    <source>
        <dbReference type="Pfam" id="PF11887"/>
    </source>
</evidence>
<feature type="transmembrane region" description="Helical" evidence="2">
    <location>
        <begin position="12"/>
        <end position="37"/>
    </location>
</feature>
<keyword evidence="6" id="KW-1185">Reference proteome</keyword>
<evidence type="ECO:0000256" key="1">
    <source>
        <dbReference type="SAM" id="MobiDB-lite"/>
    </source>
</evidence>
<feature type="compositionally biased region" description="Pro residues" evidence="1">
    <location>
        <begin position="453"/>
        <end position="469"/>
    </location>
</feature>
<keyword evidence="2" id="KW-0812">Transmembrane</keyword>
<reference evidence="5 6" key="1">
    <citation type="submission" date="2017-01" db="EMBL/GenBank/DDBJ databases">
        <authorList>
            <consortium name="Urmite Genomes"/>
        </authorList>
    </citation>
    <scope>NUCLEOTIDE SEQUENCE [LARGE SCALE GENOMIC DNA]</scope>
    <source>
        <strain evidence="5 6">AB57</strain>
    </source>
</reference>
<dbReference type="Pfam" id="PF11887">
    <property type="entry name" value="Mce4_CUP1"/>
    <property type="match status" value="1"/>
</dbReference>
<gene>
    <name evidence="5" type="ORF">MRAB57_1218</name>
</gene>
<feature type="compositionally biased region" description="Gly residues" evidence="1">
    <location>
        <begin position="529"/>
        <end position="542"/>
    </location>
</feature>